<reference evidence="1" key="1">
    <citation type="submission" date="2018-02" db="EMBL/GenBank/DDBJ databases">
        <title>Rhizophora mucronata_Transcriptome.</title>
        <authorList>
            <person name="Meera S.P."/>
            <person name="Sreeshan A."/>
            <person name="Augustine A."/>
        </authorList>
    </citation>
    <scope>NUCLEOTIDE SEQUENCE</scope>
    <source>
        <tissue evidence="1">Leaf</tissue>
    </source>
</reference>
<protein>
    <submittedName>
        <fullName evidence="1">Uncharacterized protein</fullName>
    </submittedName>
</protein>
<proteinExistence type="predicted"/>
<name>A0A2P2IIX5_RHIMU</name>
<sequence length="31" mass="3555">MIPCLSDFFFASSISSSLSGQLIRFFLLIWK</sequence>
<dbReference type="AlphaFoldDB" id="A0A2P2IIX5"/>
<evidence type="ECO:0000313" key="1">
    <source>
        <dbReference type="EMBL" id="MBW81180.1"/>
    </source>
</evidence>
<organism evidence="1">
    <name type="scientific">Rhizophora mucronata</name>
    <name type="common">Asiatic mangrove</name>
    <dbReference type="NCBI Taxonomy" id="61149"/>
    <lineage>
        <taxon>Eukaryota</taxon>
        <taxon>Viridiplantae</taxon>
        <taxon>Streptophyta</taxon>
        <taxon>Embryophyta</taxon>
        <taxon>Tracheophyta</taxon>
        <taxon>Spermatophyta</taxon>
        <taxon>Magnoliopsida</taxon>
        <taxon>eudicotyledons</taxon>
        <taxon>Gunneridae</taxon>
        <taxon>Pentapetalae</taxon>
        <taxon>rosids</taxon>
        <taxon>fabids</taxon>
        <taxon>Malpighiales</taxon>
        <taxon>Rhizophoraceae</taxon>
        <taxon>Rhizophora</taxon>
    </lineage>
</organism>
<accession>A0A2P2IIX5</accession>
<dbReference type="EMBL" id="GGEC01000697">
    <property type="protein sequence ID" value="MBW81180.1"/>
    <property type="molecule type" value="Transcribed_RNA"/>
</dbReference>